<accession>A0A182R2I2</accession>
<protein>
    <recommendedName>
        <fullName evidence="2">Carboxylesterase type B domain-containing protein</fullName>
    </recommendedName>
</protein>
<dbReference type="STRING" id="62324.A0A182R2I2"/>
<proteinExistence type="predicted"/>
<dbReference type="VEuPathDB" id="VectorBase:AFUN000373"/>
<feature type="domain" description="Carboxylesterase type B" evidence="2">
    <location>
        <begin position="34"/>
        <end position="565"/>
    </location>
</feature>
<dbReference type="InterPro" id="IPR029058">
    <property type="entry name" value="AB_hydrolase_fold"/>
</dbReference>
<dbReference type="InterPro" id="IPR002018">
    <property type="entry name" value="CarbesteraseB"/>
</dbReference>
<dbReference type="VEuPathDB" id="VectorBase:AFUN2_001568"/>
<dbReference type="Pfam" id="PF00135">
    <property type="entry name" value="COesterase"/>
    <property type="match status" value="1"/>
</dbReference>
<dbReference type="SUPFAM" id="SSF53474">
    <property type="entry name" value="alpha/beta-Hydrolases"/>
    <property type="match status" value="1"/>
</dbReference>
<dbReference type="Gene3D" id="3.40.50.1820">
    <property type="entry name" value="alpha/beta hydrolase"/>
    <property type="match status" value="1"/>
</dbReference>
<keyword evidence="1" id="KW-0325">Glycoprotein</keyword>
<dbReference type="AlphaFoldDB" id="A0A182R2I2"/>
<dbReference type="FunFam" id="3.40.50.1820:FF:000092">
    <property type="entry name" value="Carboxylic ester hydrolase"/>
    <property type="match status" value="1"/>
</dbReference>
<name>A0A182R2I2_ANOFN</name>
<dbReference type="InterPro" id="IPR050309">
    <property type="entry name" value="Type-B_Carboxylest/Lipase"/>
</dbReference>
<sequence length="581" mass="65669">MLRCAQQLGSKFMCSARVPLATSVRWMRNVDRVNVKVHQGTVSGVKEKLPNGNTFCAFRGIPYAKPPVGELRFRAPQPLERFPYPVLDCSVERDVCFSRNMFNQELEGSEDCLHLNVYTPAMDKRDKPLPVMVFIHGGAFLFGSGNGDCYSPEYLLQEDVIVVTLNYRLGSLGFLHLPSQGIEGNAGLKDQLLVLRWVQQNIAHFHGDPNNVTLFGESAGAASVHLHMLSPVSQKYFHKAICQSGISTMEWVMQHDSVNRTRSLARHINADAKTDEQVYQTLLQADKAELMGLMIHTLSADEKRRGLPMPFKPVVEEGQHDANTVVPVHPFVAMQQQNRASSIPIIFGNNDREGTIMMMDAIKKLDLYDNDMARMIPRTVNVAPGSAACEELAKEVKQFYCGAQGVTKETVNQLADLMTDYHFGILANTCAELHARYQPNSPMFYYQFSYDGELNMYKKLLQLTIPGACHADELSYLFLMRLANYDVKPDTEAGRVRQLMCRLWTNFAKCGHPTPADDRSVPCRWEPVDKVAPSTANTPFQLKCLDIAAEPKMMMNPAKERIDFWRSVYKRWNEDFLKVKL</sequence>
<dbReference type="PANTHER" id="PTHR11559">
    <property type="entry name" value="CARBOXYLESTERASE"/>
    <property type="match status" value="1"/>
</dbReference>
<dbReference type="EnsemblMetazoa" id="AFUN000373-RA">
    <property type="protein sequence ID" value="AFUN000373-PA"/>
    <property type="gene ID" value="AFUN000373"/>
</dbReference>
<evidence type="ECO:0000313" key="3">
    <source>
        <dbReference type="EnsemblMetazoa" id="AFUN000373-PA"/>
    </source>
</evidence>
<organism evidence="3">
    <name type="scientific">Anopheles funestus</name>
    <name type="common">African malaria mosquito</name>
    <dbReference type="NCBI Taxonomy" id="62324"/>
    <lineage>
        <taxon>Eukaryota</taxon>
        <taxon>Metazoa</taxon>
        <taxon>Ecdysozoa</taxon>
        <taxon>Arthropoda</taxon>
        <taxon>Hexapoda</taxon>
        <taxon>Insecta</taxon>
        <taxon>Pterygota</taxon>
        <taxon>Neoptera</taxon>
        <taxon>Endopterygota</taxon>
        <taxon>Diptera</taxon>
        <taxon>Nematocera</taxon>
        <taxon>Culicoidea</taxon>
        <taxon>Culicidae</taxon>
        <taxon>Anophelinae</taxon>
        <taxon>Anopheles</taxon>
    </lineage>
</organism>
<reference evidence="3" key="1">
    <citation type="submission" date="2020-05" db="UniProtKB">
        <authorList>
            <consortium name="EnsemblMetazoa"/>
        </authorList>
    </citation>
    <scope>IDENTIFICATION</scope>
    <source>
        <strain evidence="3">FUMOZ</strain>
    </source>
</reference>
<evidence type="ECO:0000256" key="1">
    <source>
        <dbReference type="ARBA" id="ARBA00023180"/>
    </source>
</evidence>
<evidence type="ECO:0000259" key="2">
    <source>
        <dbReference type="Pfam" id="PF00135"/>
    </source>
</evidence>